<dbReference type="PANTHER" id="PTHR28128:SF1">
    <property type="entry name" value="GOLGI APPARATUS MEMBRANE PROTEIN TVP15"/>
    <property type="match status" value="1"/>
</dbReference>
<dbReference type="InterPro" id="IPR018247">
    <property type="entry name" value="EF_Hand_1_Ca_BS"/>
</dbReference>
<evidence type="ECO:0000256" key="1">
    <source>
        <dbReference type="ARBA" id="ARBA00004141"/>
    </source>
</evidence>
<organism evidence="8">
    <name type="scientific">Trieres chinensis</name>
    <name type="common">Marine centric diatom</name>
    <name type="synonym">Odontella sinensis</name>
    <dbReference type="NCBI Taxonomy" id="1514140"/>
    <lineage>
        <taxon>Eukaryota</taxon>
        <taxon>Sar</taxon>
        <taxon>Stramenopiles</taxon>
        <taxon>Ochrophyta</taxon>
        <taxon>Bacillariophyta</taxon>
        <taxon>Mediophyceae</taxon>
        <taxon>Biddulphiophycidae</taxon>
        <taxon>Eupodiscales</taxon>
        <taxon>Parodontellaceae</taxon>
        <taxon>Trieres</taxon>
    </lineage>
</organism>
<dbReference type="AlphaFoldDB" id="A0A7S2EDZ4"/>
<dbReference type="GO" id="GO:0000139">
    <property type="term" value="C:Golgi membrane"/>
    <property type="evidence" value="ECO:0007669"/>
    <property type="project" value="TreeGrafter"/>
</dbReference>
<feature type="transmembrane region" description="Helical" evidence="6">
    <location>
        <begin position="151"/>
        <end position="169"/>
    </location>
</feature>
<feature type="domain" description="EF-hand" evidence="7">
    <location>
        <begin position="219"/>
        <end position="254"/>
    </location>
</feature>
<dbReference type="InterPro" id="IPR013714">
    <property type="entry name" value="Golgi_TVP15"/>
</dbReference>
<dbReference type="GO" id="GO:0005509">
    <property type="term" value="F:calcium ion binding"/>
    <property type="evidence" value="ECO:0007669"/>
    <property type="project" value="InterPro"/>
</dbReference>
<evidence type="ECO:0000256" key="5">
    <source>
        <dbReference type="ARBA" id="ARBA00023136"/>
    </source>
</evidence>
<protein>
    <recommendedName>
        <fullName evidence="7">EF-hand domain-containing protein</fullName>
    </recommendedName>
</protein>
<evidence type="ECO:0000256" key="4">
    <source>
        <dbReference type="ARBA" id="ARBA00022989"/>
    </source>
</evidence>
<dbReference type="CDD" id="cd00051">
    <property type="entry name" value="EFh"/>
    <property type="match status" value="1"/>
</dbReference>
<dbReference type="GO" id="GO:0016192">
    <property type="term" value="P:vesicle-mediated transport"/>
    <property type="evidence" value="ECO:0007669"/>
    <property type="project" value="TreeGrafter"/>
</dbReference>
<dbReference type="PROSITE" id="PS50222">
    <property type="entry name" value="EF_HAND_2"/>
    <property type="match status" value="2"/>
</dbReference>
<accession>A0A7S2EDZ4</accession>
<dbReference type="Pfam" id="PF08507">
    <property type="entry name" value="COPI_assoc"/>
    <property type="match status" value="1"/>
</dbReference>
<dbReference type="PROSITE" id="PS00018">
    <property type="entry name" value="EF_HAND_1"/>
    <property type="match status" value="1"/>
</dbReference>
<feature type="domain" description="EF-hand" evidence="7">
    <location>
        <begin position="183"/>
        <end position="218"/>
    </location>
</feature>
<keyword evidence="4 6" id="KW-1133">Transmembrane helix</keyword>
<name>A0A7S2EDZ4_TRICV</name>
<dbReference type="Pfam" id="PF13499">
    <property type="entry name" value="EF-hand_7"/>
    <property type="match status" value="1"/>
</dbReference>
<dbReference type="InterPro" id="IPR002048">
    <property type="entry name" value="EF_hand_dom"/>
</dbReference>
<evidence type="ECO:0000256" key="6">
    <source>
        <dbReference type="SAM" id="Phobius"/>
    </source>
</evidence>
<evidence type="ECO:0000256" key="3">
    <source>
        <dbReference type="ARBA" id="ARBA00022837"/>
    </source>
</evidence>
<dbReference type="Gene3D" id="1.10.238.10">
    <property type="entry name" value="EF-hand"/>
    <property type="match status" value="1"/>
</dbReference>
<reference evidence="8" key="1">
    <citation type="submission" date="2021-01" db="EMBL/GenBank/DDBJ databases">
        <authorList>
            <person name="Corre E."/>
            <person name="Pelletier E."/>
            <person name="Niang G."/>
            <person name="Scheremetjew M."/>
            <person name="Finn R."/>
            <person name="Kale V."/>
            <person name="Holt S."/>
            <person name="Cochrane G."/>
            <person name="Meng A."/>
            <person name="Brown T."/>
            <person name="Cohen L."/>
        </authorList>
    </citation>
    <scope>NUCLEOTIDE SEQUENCE</scope>
    <source>
        <strain evidence="8">Grunow 1884</strain>
    </source>
</reference>
<keyword evidence="2 6" id="KW-0812">Transmembrane</keyword>
<keyword evidence="3" id="KW-0106">Calcium</keyword>
<proteinExistence type="predicted"/>
<sequence length="265" mass="29465">MNTHQESTPLAPSSSAAATTVSSLLTRENAEKAAGYVKDQAEKLSIAAKSGTWSIRALALLGGIGMVTTGALSLFGRIVTLHWVSALINFYVIILGVLVIILEGRKWLPVPKSFEANVRKYALFLDFIWGRGCLYFFIGSLQFSLMNMIDITVGLFMCFVGIAYVWFGMKAAKKLSQLRKSLFSEEELRDKFNAADTRQAGTIDYGQFRVLMRTFGIVLNNTEAESAFLRLDKSGEGQVTFEEFLVWWGNTQFDAEQNSQFAMSV</sequence>
<evidence type="ECO:0000256" key="2">
    <source>
        <dbReference type="ARBA" id="ARBA00022692"/>
    </source>
</evidence>
<evidence type="ECO:0000313" key="8">
    <source>
        <dbReference type="EMBL" id="CAD9330925.1"/>
    </source>
</evidence>
<feature type="transmembrane region" description="Helical" evidence="6">
    <location>
        <begin position="53"/>
        <end position="75"/>
    </location>
</feature>
<dbReference type="SUPFAM" id="SSF47473">
    <property type="entry name" value="EF-hand"/>
    <property type="match status" value="1"/>
</dbReference>
<evidence type="ECO:0000259" key="7">
    <source>
        <dbReference type="PROSITE" id="PS50222"/>
    </source>
</evidence>
<keyword evidence="5 6" id="KW-0472">Membrane</keyword>
<feature type="transmembrane region" description="Helical" evidence="6">
    <location>
        <begin position="81"/>
        <end position="102"/>
    </location>
</feature>
<gene>
    <name evidence="8" type="ORF">OSIN01602_LOCUS5858</name>
</gene>
<dbReference type="PANTHER" id="PTHR28128">
    <property type="entry name" value="GOLGI APPARATUS MEMBRANE PROTEIN TVP15"/>
    <property type="match status" value="1"/>
</dbReference>
<dbReference type="EMBL" id="HBGO01010530">
    <property type="protein sequence ID" value="CAD9330925.1"/>
    <property type="molecule type" value="Transcribed_RNA"/>
</dbReference>
<feature type="transmembrane region" description="Helical" evidence="6">
    <location>
        <begin position="123"/>
        <end position="145"/>
    </location>
</feature>
<dbReference type="InterPro" id="IPR011992">
    <property type="entry name" value="EF-hand-dom_pair"/>
</dbReference>
<dbReference type="SMART" id="SM00054">
    <property type="entry name" value="EFh"/>
    <property type="match status" value="2"/>
</dbReference>
<comment type="subcellular location">
    <subcellularLocation>
        <location evidence="1">Membrane</location>
        <topology evidence="1">Multi-pass membrane protein</topology>
    </subcellularLocation>
</comment>